<keyword evidence="5 6" id="KW-0408">Iron</keyword>
<protein>
    <submittedName>
        <fullName evidence="7">Cytochrome P450 monooxygenase</fullName>
    </submittedName>
</protein>
<comment type="cofactor">
    <cofactor evidence="1 6">
        <name>heme</name>
        <dbReference type="ChEBI" id="CHEBI:30413"/>
    </cofactor>
</comment>
<dbReference type="InterPro" id="IPR002403">
    <property type="entry name" value="Cyt_P450_E_grp-IV"/>
</dbReference>
<keyword evidence="3 6" id="KW-0349">Heme</keyword>
<dbReference type="Pfam" id="PF00067">
    <property type="entry name" value="p450"/>
    <property type="match status" value="1"/>
</dbReference>
<dbReference type="InterPro" id="IPR050529">
    <property type="entry name" value="CYP450_sterol_14alpha_dmase"/>
</dbReference>
<keyword evidence="7" id="KW-0560">Oxidoreductase</keyword>
<dbReference type="PRINTS" id="PR00465">
    <property type="entry name" value="EP450IV"/>
</dbReference>
<dbReference type="InterPro" id="IPR001128">
    <property type="entry name" value="Cyt_P450"/>
</dbReference>
<dbReference type="GO" id="GO:0005506">
    <property type="term" value="F:iron ion binding"/>
    <property type="evidence" value="ECO:0007669"/>
    <property type="project" value="InterPro"/>
</dbReference>
<evidence type="ECO:0000256" key="3">
    <source>
        <dbReference type="ARBA" id="ARBA00022617"/>
    </source>
</evidence>
<gene>
    <name evidence="7" type="ORF">M501DRAFT_995008</name>
</gene>
<comment type="similarity">
    <text evidence="2">Belongs to the cytochrome P450 family.</text>
</comment>
<evidence type="ECO:0000313" key="8">
    <source>
        <dbReference type="Proteomes" id="UP000799429"/>
    </source>
</evidence>
<dbReference type="PANTHER" id="PTHR24304:SF2">
    <property type="entry name" value="24-HYDROXYCHOLESTEROL 7-ALPHA-HYDROXYLASE"/>
    <property type="match status" value="1"/>
</dbReference>
<feature type="binding site" description="axial binding residue" evidence="6">
    <location>
        <position position="478"/>
    </location>
    <ligand>
        <name>heme</name>
        <dbReference type="ChEBI" id="CHEBI:30413"/>
    </ligand>
    <ligandPart>
        <name>Fe</name>
        <dbReference type="ChEBI" id="CHEBI:18248"/>
    </ligandPart>
</feature>
<dbReference type="SUPFAM" id="SSF48264">
    <property type="entry name" value="Cytochrome P450"/>
    <property type="match status" value="1"/>
</dbReference>
<dbReference type="GO" id="GO:0020037">
    <property type="term" value="F:heme binding"/>
    <property type="evidence" value="ECO:0007669"/>
    <property type="project" value="InterPro"/>
</dbReference>
<dbReference type="GO" id="GO:0008395">
    <property type="term" value="F:steroid hydroxylase activity"/>
    <property type="evidence" value="ECO:0007669"/>
    <property type="project" value="TreeGrafter"/>
</dbReference>
<keyword evidence="4 6" id="KW-0479">Metal-binding</keyword>
<sequence length="549" mass="62547">MISDLFPFSAINLQDIRGNHPSWLSYVAFPFLSYFVWRFWSFTIRPTLRPQELDYLPYWVPFVGHAVSFFNNSNALYARGCSYFGNSMKPFILYVAGEKLAVISNPKHVHQIYKDTSSFSFDPFIDTLYSGVANVSSEGRTALWRSPKDGFKSLYPNPKQKVLVHTCSDLVHKQLLQPARLHDLIGTVLYEIERYTRWNSFFPSTILSSEGDARVVSAYRWCRDVLVDCQTQAFFGQYLRDIEPNFTTLMDAWDDNAWMMTYQYPPFLAKAAIEPRDKLIKALKQYFDTPVDERPTRSTVPLINEVEAEKKQGGLSTEDIARTLLMVLWGINANAPMLAFWMLGNLLKQPEVIDDIRKEIAFAMESIDELKDITGPTLAEMSKSQLIDKCPLLNSAFNEMTRVVSTGSTILEVKQPAVIDNKVLAKGTKVLMPQRLAHMSKSSFGDNADEIDFYRFLKDKSLERSEDYRPFGGGVTLCSGRVVGRHETLAFIAFILWRYDIQLVNEGAEVLGVKGKPFPRLDHGKPSLGISKQVEGDDIILKIAERKLR</sequence>
<evidence type="ECO:0000256" key="4">
    <source>
        <dbReference type="ARBA" id="ARBA00022723"/>
    </source>
</evidence>
<evidence type="ECO:0000256" key="2">
    <source>
        <dbReference type="ARBA" id="ARBA00010617"/>
    </source>
</evidence>
<dbReference type="CDD" id="cd11040">
    <property type="entry name" value="CYP7_CYP8-like"/>
    <property type="match status" value="1"/>
</dbReference>
<accession>A0A9P4S7Z0</accession>
<dbReference type="PANTHER" id="PTHR24304">
    <property type="entry name" value="CYTOCHROME P450 FAMILY 7"/>
    <property type="match status" value="1"/>
</dbReference>
<comment type="caution">
    <text evidence="7">The sequence shown here is derived from an EMBL/GenBank/DDBJ whole genome shotgun (WGS) entry which is preliminary data.</text>
</comment>
<proteinExistence type="inferred from homology"/>
<dbReference type="EMBL" id="MU006098">
    <property type="protein sequence ID" value="KAF2837773.1"/>
    <property type="molecule type" value="Genomic_DNA"/>
</dbReference>
<name>A0A9P4S7Z0_9PEZI</name>
<dbReference type="Gene3D" id="1.10.630.10">
    <property type="entry name" value="Cytochrome P450"/>
    <property type="match status" value="1"/>
</dbReference>
<keyword evidence="7" id="KW-0503">Monooxygenase</keyword>
<evidence type="ECO:0000256" key="1">
    <source>
        <dbReference type="ARBA" id="ARBA00001971"/>
    </source>
</evidence>
<keyword evidence="8" id="KW-1185">Reference proteome</keyword>
<evidence type="ECO:0000256" key="6">
    <source>
        <dbReference type="PIRSR" id="PIRSR602403-1"/>
    </source>
</evidence>
<reference evidence="7" key="1">
    <citation type="journal article" date="2020" name="Stud. Mycol.">
        <title>101 Dothideomycetes genomes: a test case for predicting lifestyles and emergence of pathogens.</title>
        <authorList>
            <person name="Haridas S."/>
            <person name="Albert R."/>
            <person name="Binder M."/>
            <person name="Bloem J."/>
            <person name="Labutti K."/>
            <person name="Salamov A."/>
            <person name="Andreopoulos B."/>
            <person name="Baker S."/>
            <person name="Barry K."/>
            <person name="Bills G."/>
            <person name="Bluhm B."/>
            <person name="Cannon C."/>
            <person name="Castanera R."/>
            <person name="Culley D."/>
            <person name="Daum C."/>
            <person name="Ezra D."/>
            <person name="Gonzalez J."/>
            <person name="Henrissat B."/>
            <person name="Kuo A."/>
            <person name="Liang C."/>
            <person name="Lipzen A."/>
            <person name="Lutzoni F."/>
            <person name="Magnuson J."/>
            <person name="Mondo S."/>
            <person name="Nolan M."/>
            <person name="Ohm R."/>
            <person name="Pangilinan J."/>
            <person name="Park H.-J."/>
            <person name="Ramirez L."/>
            <person name="Alfaro M."/>
            <person name="Sun H."/>
            <person name="Tritt A."/>
            <person name="Yoshinaga Y."/>
            <person name="Zwiers L.-H."/>
            <person name="Turgeon B."/>
            <person name="Goodwin S."/>
            <person name="Spatafora J."/>
            <person name="Crous P."/>
            <person name="Grigoriev I."/>
        </authorList>
    </citation>
    <scope>NUCLEOTIDE SEQUENCE</scope>
    <source>
        <strain evidence="7">CBS 101060</strain>
    </source>
</reference>
<dbReference type="Proteomes" id="UP000799429">
    <property type="component" value="Unassembled WGS sequence"/>
</dbReference>
<evidence type="ECO:0000313" key="7">
    <source>
        <dbReference type="EMBL" id="KAF2837773.1"/>
    </source>
</evidence>
<dbReference type="GO" id="GO:0016705">
    <property type="term" value="F:oxidoreductase activity, acting on paired donors, with incorporation or reduction of molecular oxygen"/>
    <property type="evidence" value="ECO:0007669"/>
    <property type="project" value="InterPro"/>
</dbReference>
<organism evidence="7 8">
    <name type="scientific">Patellaria atrata CBS 101060</name>
    <dbReference type="NCBI Taxonomy" id="1346257"/>
    <lineage>
        <taxon>Eukaryota</taxon>
        <taxon>Fungi</taxon>
        <taxon>Dikarya</taxon>
        <taxon>Ascomycota</taxon>
        <taxon>Pezizomycotina</taxon>
        <taxon>Dothideomycetes</taxon>
        <taxon>Dothideomycetes incertae sedis</taxon>
        <taxon>Patellariales</taxon>
        <taxon>Patellariaceae</taxon>
        <taxon>Patellaria</taxon>
    </lineage>
</organism>
<dbReference type="OrthoDB" id="1470350at2759"/>
<dbReference type="AlphaFoldDB" id="A0A9P4S7Z0"/>
<dbReference type="InterPro" id="IPR036396">
    <property type="entry name" value="Cyt_P450_sf"/>
</dbReference>
<evidence type="ECO:0000256" key="5">
    <source>
        <dbReference type="ARBA" id="ARBA00023004"/>
    </source>
</evidence>